<dbReference type="PANTHER" id="PTHR47642">
    <property type="entry name" value="ATP-DEPENDENT DNA HELICASE"/>
    <property type="match status" value="1"/>
</dbReference>
<accession>A0A6G1VPF7</accession>
<reference evidence="4 5" key="1">
    <citation type="submission" date="2019-09" db="EMBL/GenBank/DDBJ databases">
        <title>Distinct polysaccharide growth profiles of human intestinal Prevotella copri isolates.</title>
        <authorList>
            <person name="Fehlner-Peach H."/>
            <person name="Magnabosco C."/>
            <person name="Raghavan V."/>
            <person name="Scher J.U."/>
            <person name="Tett A."/>
            <person name="Cox L.M."/>
            <person name="Gottsegen C."/>
            <person name="Watters A."/>
            <person name="Wiltshire- Gordon J.D."/>
            <person name="Segata N."/>
            <person name="Bonneau R."/>
            <person name="Littman D.R."/>
        </authorList>
    </citation>
    <scope>NUCLEOTIDE SEQUENCE [LARGE SCALE GENOMIC DNA]</scope>
    <source>
        <strain evidence="5">iAA917</strain>
    </source>
</reference>
<keyword evidence="2" id="KW-0472">Membrane</keyword>
<dbReference type="Gene3D" id="3.40.50.300">
    <property type="entry name" value="P-loop containing nucleotide triphosphate hydrolases"/>
    <property type="match status" value="2"/>
</dbReference>
<dbReference type="EMBL" id="VZAH01000090">
    <property type="protein sequence ID" value="MQP14623.1"/>
    <property type="molecule type" value="Genomic_DNA"/>
</dbReference>
<evidence type="ECO:0000313" key="4">
    <source>
        <dbReference type="EMBL" id="MQP14623.1"/>
    </source>
</evidence>
<dbReference type="SMART" id="SM00382">
    <property type="entry name" value="AAA"/>
    <property type="match status" value="1"/>
</dbReference>
<evidence type="ECO:0000259" key="3">
    <source>
        <dbReference type="SMART" id="SM00382"/>
    </source>
</evidence>
<dbReference type="GO" id="GO:0000723">
    <property type="term" value="P:telomere maintenance"/>
    <property type="evidence" value="ECO:0007669"/>
    <property type="project" value="InterPro"/>
</dbReference>
<dbReference type="Proteomes" id="UP000477980">
    <property type="component" value="Unassembled WGS sequence"/>
</dbReference>
<evidence type="ECO:0000313" key="5">
    <source>
        <dbReference type="Proteomes" id="UP000477980"/>
    </source>
</evidence>
<dbReference type="GO" id="GO:0006281">
    <property type="term" value="P:DNA repair"/>
    <property type="evidence" value="ECO:0007669"/>
    <property type="project" value="InterPro"/>
</dbReference>
<dbReference type="InterPro" id="IPR027417">
    <property type="entry name" value="P-loop_NTPase"/>
</dbReference>
<dbReference type="AlphaFoldDB" id="A0A6G1VPF7"/>
<dbReference type="GO" id="GO:0003678">
    <property type="term" value="F:DNA helicase activity"/>
    <property type="evidence" value="ECO:0007669"/>
    <property type="project" value="InterPro"/>
</dbReference>
<dbReference type="SUPFAM" id="SSF52540">
    <property type="entry name" value="P-loop containing nucleoside triphosphate hydrolases"/>
    <property type="match status" value="2"/>
</dbReference>
<feature type="transmembrane region" description="Helical" evidence="2">
    <location>
        <begin position="46"/>
        <end position="68"/>
    </location>
</feature>
<dbReference type="InterPro" id="IPR003593">
    <property type="entry name" value="AAA+_ATPase"/>
</dbReference>
<dbReference type="FunFam" id="3.40.50.300:FF:001498">
    <property type="entry name" value="ATP-dependent DNA helicase"/>
    <property type="match status" value="1"/>
</dbReference>
<dbReference type="Pfam" id="PF14493">
    <property type="entry name" value="HTH_40"/>
    <property type="match status" value="1"/>
</dbReference>
<keyword evidence="2" id="KW-0812">Transmembrane</keyword>
<dbReference type="CDD" id="cd18809">
    <property type="entry name" value="SF1_C_RecD"/>
    <property type="match status" value="1"/>
</dbReference>
<feature type="domain" description="AAA+ ATPase" evidence="3">
    <location>
        <begin position="17"/>
        <end position="337"/>
    </location>
</feature>
<gene>
    <name evidence="4" type="ORF">F7D25_09440</name>
</gene>
<evidence type="ECO:0000256" key="1">
    <source>
        <dbReference type="SAM" id="MobiDB-lite"/>
    </source>
</evidence>
<protein>
    <submittedName>
        <fullName evidence="4">AAA family ATPase</fullName>
    </submittedName>
</protein>
<sequence>MEMNEESILAWNIIEKTSANLFLTGKAGTGKTTFLKQLKEKSPKRMVVLAPTGIAAINAGGMTIHSFFQLPFSPYIPGTTFGSGEQKRYQFSKLKRNIIRSIDLLVIDEISMVRSDLLDAIDSVLRQYRKRHDLPFGGVQLLMIGDLQQLAPVVTAQEEQLLKEHYDTPFFFSSNALKQVGYLTVELKKVYRQQDEQFISLLNQIRENRASDATLQALNQRFIPNFEPPKNSNFIRLTTHNAPAQYINEQQLAALPSRAFSYTAEVEDNFPESSYPADFMLTLKPGAQVMFIKNDPQHRFYNGMIGEVIGVKPDEEGDKIIVRSKDSDEEFELEKMEWVNAKYTINEETKEIEETVEGKFRQYPLRLAWAITIHKSQGLTFEHAIIDASHSFTHGQTYVALSRCKTLEGMVLSQPLSRGAIISSQTVDAFSSQLAAPTQEQISYLEQQYVLHCIGELFDFYAISGSYEHLMRCLVEFFNSKYPRVVSEYQKLQVVLKSLIGVSDKFRLQYTRMLSQNPDICQAELQERIHKGAEYFFDKIGILSDLIRKSNLDTDNKVAKKQFQDRFSVFSEDVKLKERLLKYERSAVFTVTDYLKKKAQFMLLDEMGEGASSSAGYGSGRKARKQKKSNEPKEPKIPTKEVSFNLYQQGMTVEQIAAERGFTKGTIIGHLTSYVKEGKVGLRALISSAHEKKIREFMEVHPEMEHFSEIKEALGTGIDYYEIKLIRDLMEEE</sequence>
<evidence type="ECO:0000256" key="2">
    <source>
        <dbReference type="SAM" id="Phobius"/>
    </source>
</evidence>
<name>A0A6G1VPF7_9BACT</name>
<comment type="caution">
    <text evidence="4">The sequence shown here is derived from an EMBL/GenBank/DDBJ whole genome shotgun (WGS) entry which is preliminary data.</text>
</comment>
<dbReference type="InterPro" id="IPR051055">
    <property type="entry name" value="PIF1_helicase"/>
</dbReference>
<dbReference type="InterPro" id="IPR029491">
    <property type="entry name" value="Helicase_HTH"/>
</dbReference>
<dbReference type="Pfam" id="PF05970">
    <property type="entry name" value="PIF1"/>
    <property type="match status" value="1"/>
</dbReference>
<feature type="region of interest" description="Disordered" evidence="1">
    <location>
        <begin position="610"/>
        <end position="638"/>
    </location>
</feature>
<proteinExistence type="predicted"/>
<dbReference type="OrthoDB" id="9763659at2"/>
<feature type="compositionally biased region" description="Basic and acidic residues" evidence="1">
    <location>
        <begin position="628"/>
        <end position="638"/>
    </location>
</feature>
<dbReference type="InterPro" id="IPR010285">
    <property type="entry name" value="DNA_helicase_pif1-like_DEAD"/>
</dbReference>
<dbReference type="RefSeq" id="WP_153090531.1">
    <property type="nucleotide sequence ID" value="NZ_VZAH01000090.1"/>
</dbReference>
<dbReference type="PANTHER" id="PTHR47642:SF5">
    <property type="entry name" value="ATP-DEPENDENT DNA HELICASE"/>
    <property type="match status" value="1"/>
</dbReference>
<keyword evidence="2" id="KW-1133">Transmembrane helix</keyword>
<organism evidence="4 5">
    <name type="scientific">Segatella copri</name>
    <dbReference type="NCBI Taxonomy" id="165179"/>
    <lineage>
        <taxon>Bacteria</taxon>
        <taxon>Pseudomonadati</taxon>
        <taxon>Bacteroidota</taxon>
        <taxon>Bacteroidia</taxon>
        <taxon>Bacteroidales</taxon>
        <taxon>Prevotellaceae</taxon>
        <taxon>Segatella</taxon>
    </lineage>
</organism>